<dbReference type="NCBIfam" id="NF040637">
    <property type="entry name" value="CatA_like_2"/>
    <property type="match status" value="1"/>
</dbReference>
<organism evidence="1 2">
    <name type="scientific">Candidatus Fimiplasma intestinipullorum</name>
    <dbReference type="NCBI Taxonomy" id="2840825"/>
    <lineage>
        <taxon>Bacteria</taxon>
        <taxon>Bacillati</taxon>
        <taxon>Bacillota</taxon>
        <taxon>Clostridia</taxon>
        <taxon>Eubacteriales</taxon>
        <taxon>Candidatus Fimiplasma</taxon>
    </lineage>
</organism>
<accession>A0A9D1HQ16</accession>
<gene>
    <name evidence="1" type="ORF">IAD15_11600</name>
</gene>
<dbReference type="PANTHER" id="PTHR38474">
    <property type="entry name" value="SLR0299 PROTEIN"/>
    <property type="match status" value="1"/>
</dbReference>
<dbReference type="Pfam" id="PF00302">
    <property type="entry name" value="CAT"/>
    <property type="match status" value="1"/>
</dbReference>
<dbReference type="AlphaFoldDB" id="A0A9D1HQ16"/>
<sequence length="201" mass="23165">MREVDWQKTGRASSYAAFINAPMPMVTIFKTLDIKPLFKLKEDGHKLNMLFTYCIGKAASTIPEFYLLPVEKKLILYDQLGISVIIKNRKGTLSNCDIPFSDQLDTYEQAYLERTRQVYESCQDLELTDHMMIGTSSLIHYDIDGLVNMYCGLNNPMLFWGKQQEGKLKVSFQFHHVQMDGLEACAFLERIQKEVNQCPES</sequence>
<evidence type="ECO:0000313" key="1">
    <source>
        <dbReference type="EMBL" id="HIU14690.1"/>
    </source>
</evidence>
<dbReference type="Gene3D" id="3.30.559.10">
    <property type="entry name" value="Chloramphenicol acetyltransferase-like domain"/>
    <property type="match status" value="1"/>
</dbReference>
<comment type="caution">
    <text evidence="1">The sequence shown here is derived from an EMBL/GenBank/DDBJ whole genome shotgun (WGS) entry which is preliminary data.</text>
</comment>
<dbReference type="SMART" id="SM01059">
    <property type="entry name" value="CAT"/>
    <property type="match status" value="1"/>
</dbReference>
<dbReference type="InterPro" id="IPR023213">
    <property type="entry name" value="CAT-like_dom_sf"/>
</dbReference>
<dbReference type="Proteomes" id="UP000824175">
    <property type="component" value="Unassembled WGS sequence"/>
</dbReference>
<dbReference type="InterPro" id="IPR001707">
    <property type="entry name" value="Cmp_AcTrfase"/>
</dbReference>
<dbReference type="SUPFAM" id="SSF52777">
    <property type="entry name" value="CoA-dependent acyltransferases"/>
    <property type="match status" value="1"/>
</dbReference>
<name>A0A9D1HQ16_9FIRM</name>
<dbReference type="GO" id="GO:0008811">
    <property type="term" value="F:chloramphenicol O-acetyltransferase activity"/>
    <property type="evidence" value="ECO:0007669"/>
    <property type="project" value="InterPro"/>
</dbReference>
<protein>
    <submittedName>
        <fullName evidence="1">Chloramphenicol acetyltransferase</fullName>
    </submittedName>
</protein>
<proteinExistence type="predicted"/>
<dbReference type="PANTHER" id="PTHR38474:SF1">
    <property type="entry name" value="SLR0299 PROTEIN"/>
    <property type="match status" value="1"/>
</dbReference>
<reference evidence="1" key="1">
    <citation type="submission" date="2020-10" db="EMBL/GenBank/DDBJ databases">
        <authorList>
            <person name="Gilroy R."/>
        </authorList>
    </citation>
    <scope>NUCLEOTIDE SEQUENCE</scope>
    <source>
        <strain evidence="1">CHK195-11698</strain>
    </source>
</reference>
<evidence type="ECO:0000313" key="2">
    <source>
        <dbReference type="Proteomes" id="UP000824175"/>
    </source>
</evidence>
<dbReference type="EMBL" id="DVMJ01000107">
    <property type="protein sequence ID" value="HIU14690.1"/>
    <property type="molecule type" value="Genomic_DNA"/>
</dbReference>
<reference evidence="1" key="2">
    <citation type="journal article" date="2021" name="PeerJ">
        <title>Extensive microbial diversity within the chicken gut microbiome revealed by metagenomics and culture.</title>
        <authorList>
            <person name="Gilroy R."/>
            <person name="Ravi A."/>
            <person name="Getino M."/>
            <person name="Pursley I."/>
            <person name="Horton D.L."/>
            <person name="Alikhan N.F."/>
            <person name="Baker D."/>
            <person name="Gharbi K."/>
            <person name="Hall N."/>
            <person name="Watson M."/>
            <person name="Adriaenssens E.M."/>
            <person name="Foster-Nyarko E."/>
            <person name="Jarju S."/>
            <person name="Secka A."/>
            <person name="Antonio M."/>
            <person name="Oren A."/>
            <person name="Chaudhuri R.R."/>
            <person name="La Ragione R."/>
            <person name="Hildebrand F."/>
            <person name="Pallen M.J."/>
        </authorList>
    </citation>
    <scope>NUCLEOTIDE SEQUENCE</scope>
    <source>
        <strain evidence="1">CHK195-11698</strain>
    </source>
</reference>